<dbReference type="RefSeq" id="WP_183662843.1">
    <property type="nucleotide sequence ID" value="NZ_JACIBV010000003.1"/>
</dbReference>
<feature type="chain" id="PRO_5031463027" description="Secreted protein" evidence="1">
    <location>
        <begin position="29"/>
        <end position="143"/>
    </location>
</feature>
<dbReference type="AlphaFoldDB" id="A0A7W5VFJ7"/>
<dbReference type="EMBL" id="JACIBV010000003">
    <property type="protein sequence ID" value="MBB3733976.1"/>
    <property type="molecule type" value="Genomic_DNA"/>
</dbReference>
<sequence>MMMDRWKPITLIGGLLALTMSLATPAAANSNPTAYNTKTQYLTNSPIDSMPGSCVQRRVYLASGHYNWALIMNKAVDPRRSNFWVGAGWYSWADCLDPISGGQYLHTSTLDPDNANWQTVAVSDKWFLGKSGNTSWGSYLDPQ</sequence>
<keyword evidence="1" id="KW-0732">Signal</keyword>
<evidence type="ECO:0000313" key="2">
    <source>
        <dbReference type="EMBL" id="MBB3733976.1"/>
    </source>
</evidence>
<dbReference type="GeneID" id="95395871"/>
<reference evidence="2 3" key="1">
    <citation type="submission" date="2020-08" db="EMBL/GenBank/DDBJ databases">
        <title>Sequencing the genomes of 1000 actinobacteria strains.</title>
        <authorList>
            <person name="Klenk H.-P."/>
        </authorList>
    </citation>
    <scope>NUCLEOTIDE SEQUENCE [LARGE SCALE GENOMIC DNA]</scope>
    <source>
        <strain evidence="2 3">DSM 44320</strain>
    </source>
</reference>
<evidence type="ECO:0008006" key="4">
    <source>
        <dbReference type="Google" id="ProtNLM"/>
    </source>
</evidence>
<evidence type="ECO:0000313" key="3">
    <source>
        <dbReference type="Proteomes" id="UP000579945"/>
    </source>
</evidence>
<gene>
    <name evidence="2" type="ORF">FHR33_009929</name>
</gene>
<organism evidence="2 3">
    <name type="scientific">Nonomuraea dietziae</name>
    <dbReference type="NCBI Taxonomy" id="65515"/>
    <lineage>
        <taxon>Bacteria</taxon>
        <taxon>Bacillati</taxon>
        <taxon>Actinomycetota</taxon>
        <taxon>Actinomycetes</taxon>
        <taxon>Streptosporangiales</taxon>
        <taxon>Streptosporangiaceae</taxon>
        <taxon>Nonomuraea</taxon>
    </lineage>
</organism>
<name>A0A7W5VFJ7_9ACTN</name>
<evidence type="ECO:0000256" key="1">
    <source>
        <dbReference type="SAM" id="SignalP"/>
    </source>
</evidence>
<accession>A0A7W5VFJ7</accession>
<protein>
    <recommendedName>
        <fullName evidence="4">Secreted protein</fullName>
    </recommendedName>
</protein>
<dbReference type="Proteomes" id="UP000579945">
    <property type="component" value="Unassembled WGS sequence"/>
</dbReference>
<keyword evidence="3" id="KW-1185">Reference proteome</keyword>
<comment type="caution">
    <text evidence="2">The sequence shown here is derived from an EMBL/GenBank/DDBJ whole genome shotgun (WGS) entry which is preliminary data.</text>
</comment>
<feature type="signal peptide" evidence="1">
    <location>
        <begin position="1"/>
        <end position="28"/>
    </location>
</feature>
<proteinExistence type="predicted"/>